<sequence>MILPTLCLAYAALLAASPVDVLRRSLYPHEVRDIGDVGGTFPTMSFEEALELATHDKQSSELTESGTSSSGVAVADIPPPTTTSTLSSTVEGSSSNSEDDDESENRSSTPDRTTCPNPRIRVEWRNMADADKLSYVRAVRCLMDTPAKDNQIPKSAGTSMYAQLAWVHVAMAGTAHGTDMFLPWHRYYVLVFEKLLRDECGYRGPLPWWDETQDTGNFAGSGLFTDEYFGRLAQVKQGDLDPCIITGVSEGDNGTTSGECMTRGEHKETTAQAHWGWVELCEGMTRYSNMRECVEKGLHAVGHNGLGAVMANALHSVRDPVFFVHHSYVDWQWKRWQDKEPATRSTAVDGCTGPGTGGGGGAPDCTAPMGLDTVLSSQGLYPDLTVGDVLDTENYRICYRYDDSV</sequence>
<dbReference type="InterPro" id="IPR008922">
    <property type="entry name" value="Di-copper_centre_dom_sf"/>
</dbReference>
<dbReference type="InterPro" id="IPR002227">
    <property type="entry name" value="Tyrosinase_Cu-bd"/>
</dbReference>
<feature type="chain" id="PRO_5007293058" description="Tyrosinase copper-binding domain-containing protein" evidence="4">
    <location>
        <begin position="17"/>
        <end position="405"/>
    </location>
</feature>
<dbReference type="PANTHER" id="PTHR11474">
    <property type="entry name" value="TYROSINASE FAMILY MEMBER"/>
    <property type="match status" value="1"/>
</dbReference>
<feature type="signal peptide" evidence="4">
    <location>
        <begin position="1"/>
        <end position="16"/>
    </location>
</feature>
<dbReference type="GO" id="GO:0016491">
    <property type="term" value="F:oxidoreductase activity"/>
    <property type="evidence" value="ECO:0007669"/>
    <property type="project" value="InterPro"/>
</dbReference>
<proteinExistence type="predicted"/>
<dbReference type="PRINTS" id="PR00092">
    <property type="entry name" value="TYROSINASE"/>
</dbReference>
<keyword evidence="2" id="KW-0186">Copper</keyword>
<evidence type="ECO:0000313" key="7">
    <source>
        <dbReference type="EMBL" id="KXJ87784.1"/>
    </source>
</evidence>
<feature type="compositionally biased region" description="Gly residues" evidence="3">
    <location>
        <begin position="352"/>
        <end position="362"/>
    </location>
</feature>
<evidence type="ECO:0000313" key="8">
    <source>
        <dbReference type="Proteomes" id="UP000070501"/>
    </source>
</evidence>
<feature type="region of interest" description="Disordered" evidence="3">
    <location>
        <begin position="55"/>
        <end position="119"/>
    </location>
</feature>
<evidence type="ECO:0000256" key="2">
    <source>
        <dbReference type="ARBA" id="ARBA00023008"/>
    </source>
</evidence>
<feature type="compositionally biased region" description="Low complexity" evidence="3">
    <location>
        <begin position="60"/>
        <end position="71"/>
    </location>
</feature>
<feature type="compositionally biased region" description="Low complexity" evidence="3">
    <location>
        <begin position="82"/>
        <end position="96"/>
    </location>
</feature>
<protein>
    <recommendedName>
        <fullName evidence="5 6">Tyrosinase copper-binding domain-containing protein</fullName>
    </recommendedName>
</protein>
<dbReference type="Pfam" id="PF00264">
    <property type="entry name" value="Tyrosinase"/>
    <property type="match status" value="1"/>
</dbReference>
<dbReference type="PANTHER" id="PTHR11474:SF126">
    <property type="entry name" value="TYROSINASE-LIKE PROTEIN TYR-1-RELATED"/>
    <property type="match status" value="1"/>
</dbReference>
<dbReference type="EMBL" id="KQ964261">
    <property type="protein sequence ID" value="KXJ87784.1"/>
    <property type="molecule type" value="Genomic_DNA"/>
</dbReference>
<dbReference type="AlphaFoldDB" id="A0A136IS40"/>
<feature type="region of interest" description="Disordered" evidence="3">
    <location>
        <begin position="342"/>
        <end position="363"/>
    </location>
</feature>
<dbReference type="SUPFAM" id="SSF48056">
    <property type="entry name" value="Di-copper centre-containing domain"/>
    <property type="match status" value="1"/>
</dbReference>
<evidence type="ECO:0000256" key="3">
    <source>
        <dbReference type="SAM" id="MobiDB-lite"/>
    </source>
</evidence>
<dbReference type="Proteomes" id="UP000070501">
    <property type="component" value="Unassembled WGS sequence"/>
</dbReference>
<dbReference type="OrthoDB" id="6132182at2759"/>
<organism evidence="7 8">
    <name type="scientific">Microdochium bolleyi</name>
    <dbReference type="NCBI Taxonomy" id="196109"/>
    <lineage>
        <taxon>Eukaryota</taxon>
        <taxon>Fungi</taxon>
        <taxon>Dikarya</taxon>
        <taxon>Ascomycota</taxon>
        <taxon>Pezizomycotina</taxon>
        <taxon>Sordariomycetes</taxon>
        <taxon>Xylariomycetidae</taxon>
        <taxon>Xylariales</taxon>
        <taxon>Microdochiaceae</taxon>
        <taxon>Microdochium</taxon>
    </lineage>
</organism>
<evidence type="ECO:0000256" key="1">
    <source>
        <dbReference type="ARBA" id="ARBA00022723"/>
    </source>
</evidence>
<dbReference type="PROSITE" id="PS00497">
    <property type="entry name" value="TYROSINASE_1"/>
    <property type="match status" value="1"/>
</dbReference>
<dbReference type="InterPro" id="IPR050316">
    <property type="entry name" value="Tyrosinase/Hemocyanin"/>
</dbReference>
<dbReference type="GO" id="GO:0046872">
    <property type="term" value="F:metal ion binding"/>
    <property type="evidence" value="ECO:0007669"/>
    <property type="project" value="UniProtKB-KW"/>
</dbReference>
<gene>
    <name evidence="7" type="ORF">Micbo1qcDRAFT_151793</name>
</gene>
<feature type="domain" description="Tyrosinase copper-binding" evidence="6">
    <location>
        <begin position="319"/>
        <end position="330"/>
    </location>
</feature>
<dbReference type="InParanoid" id="A0A136IS40"/>
<dbReference type="Gene3D" id="1.10.1280.10">
    <property type="entry name" value="Di-copper center containing domain from catechol oxidase"/>
    <property type="match status" value="1"/>
</dbReference>
<evidence type="ECO:0000256" key="4">
    <source>
        <dbReference type="SAM" id="SignalP"/>
    </source>
</evidence>
<keyword evidence="4" id="KW-0732">Signal</keyword>
<keyword evidence="8" id="KW-1185">Reference proteome</keyword>
<evidence type="ECO:0000259" key="5">
    <source>
        <dbReference type="PROSITE" id="PS00497"/>
    </source>
</evidence>
<accession>A0A136IS40</accession>
<feature type="domain" description="Tyrosinase copper-binding" evidence="5">
    <location>
        <begin position="176"/>
        <end position="193"/>
    </location>
</feature>
<evidence type="ECO:0000259" key="6">
    <source>
        <dbReference type="PROSITE" id="PS00498"/>
    </source>
</evidence>
<keyword evidence="1" id="KW-0479">Metal-binding</keyword>
<dbReference type="PROSITE" id="PS00498">
    <property type="entry name" value="TYROSINASE_2"/>
    <property type="match status" value="1"/>
</dbReference>
<name>A0A136IS40_9PEZI</name>
<reference evidence="8" key="1">
    <citation type="submission" date="2016-02" db="EMBL/GenBank/DDBJ databases">
        <title>Draft genome sequence of Microdochium bolleyi, a fungal endophyte of beachgrass.</title>
        <authorList>
            <consortium name="DOE Joint Genome Institute"/>
            <person name="David A.S."/>
            <person name="May G."/>
            <person name="Haridas S."/>
            <person name="Lim J."/>
            <person name="Wang M."/>
            <person name="Labutti K."/>
            <person name="Lipzen A."/>
            <person name="Barry K."/>
            <person name="Grigoriev I.V."/>
        </authorList>
    </citation>
    <scope>NUCLEOTIDE SEQUENCE [LARGE SCALE GENOMIC DNA]</scope>
    <source>
        <strain evidence="8">J235TASD1</strain>
    </source>
</reference>
<dbReference type="STRING" id="196109.A0A136IS40"/>